<proteinExistence type="predicted"/>
<reference evidence="2 3" key="1">
    <citation type="submission" date="2018-07" db="EMBL/GenBank/DDBJ databases">
        <title>Dyella tabacisoli L4-6T, whole genome shotgun sequence.</title>
        <authorList>
            <person name="Zhou X.-K."/>
            <person name="Li W.-J."/>
            <person name="Duan Y.-Q."/>
        </authorList>
    </citation>
    <scope>NUCLEOTIDE SEQUENCE [LARGE SCALE GENOMIC DNA]</scope>
    <source>
        <strain evidence="2 3">L4-6</strain>
    </source>
</reference>
<evidence type="ECO:0000313" key="2">
    <source>
        <dbReference type="EMBL" id="RDD83113.1"/>
    </source>
</evidence>
<evidence type="ECO:0000256" key="1">
    <source>
        <dbReference type="SAM" id="Phobius"/>
    </source>
</evidence>
<dbReference type="Pfam" id="PF07963">
    <property type="entry name" value="N_methyl"/>
    <property type="match status" value="1"/>
</dbReference>
<comment type="caution">
    <text evidence="2">The sequence shown here is derived from an EMBL/GenBank/DDBJ whole genome shotgun (WGS) entry which is preliminary data.</text>
</comment>
<name>A0A369US22_9GAMM</name>
<dbReference type="NCBIfam" id="TIGR02532">
    <property type="entry name" value="IV_pilin_GFxxxE"/>
    <property type="match status" value="1"/>
</dbReference>
<dbReference type="SUPFAM" id="SSF54523">
    <property type="entry name" value="Pili subunits"/>
    <property type="match status" value="1"/>
</dbReference>
<dbReference type="OrthoDB" id="5801210at2"/>
<dbReference type="InterPro" id="IPR012902">
    <property type="entry name" value="N_methyl_site"/>
</dbReference>
<dbReference type="Proteomes" id="UP000253782">
    <property type="component" value="Unassembled WGS sequence"/>
</dbReference>
<keyword evidence="1" id="KW-1133">Transmembrane helix</keyword>
<accession>A0A369US22</accession>
<dbReference type="AlphaFoldDB" id="A0A369US22"/>
<organism evidence="2 3">
    <name type="scientific">Dyella tabacisoli</name>
    <dbReference type="NCBI Taxonomy" id="2282381"/>
    <lineage>
        <taxon>Bacteria</taxon>
        <taxon>Pseudomonadati</taxon>
        <taxon>Pseudomonadota</taxon>
        <taxon>Gammaproteobacteria</taxon>
        <taxon>Lysobacterales</taxon>
        <taxon>Rhodanobacteraceae</taxon>
        <taxon>Dyella</taxon>
    </lineage>
</organism>
<keyword evidence="1" id="KW-0472">Membrane</keyword>
<keyword evidence="3" id="KW-1185">Reference proteome</keyword>
<dbReference type="InterPro" id="IPR045584">
    <property type="entry name" value="Pilin-like"/>
</dbReference>
<evidence type="ECO:0000313" key="3">
    <source>
        <dbReference type="Proteomes" id="UP000253782"/>
    </source>
</evidence>
<sequence>MRQGNGERGTGNNSSLAVVLRRAHRSPFPVPCSLRSTGFSLLEVLAALALMALLLLGVYAGISTATHSVRSGTAVIERLDQIRSAQQFLRHELTQTSAIPWDMNAQHEPIVFSGSAKEIRFVAPLPGYLGKLGPQLQTLTLVEEGKDNTHLAMSFAMLSPDGIAADTRSEPEVLVSHIRSVHFSYYGSTKDQQPEQWLETWPPSMRLPSLIRIEVTLDDGMVFWPRLDIPIRQGASAINVRAVAMPLLYGRGLH</sequence>
<keyword evidence="1" id="KW-0812">Transmembrane</keyword>
<dbReference type="PROSITE" id="PS00409">
    <property type="entry name" value="PROKAR_NTER_METHYL"/>
    <property type="match status" value="1"/>
</dbReference>
<protein>
    <submittedName>
        <fullName evidence="2">Prepilin-type N-terminal cleavage/methylation domain-containing protein</fullName>
    </submittedName>
</protein>
<gene>
    <name evidence="2" type="ORF">DVJ77_00380</name>
</gene>
<feature type="transmembrane region" description="Helical" evidence="1">
    <location>
        <begin position="44"/>
        <end position="62"/>
    </location>
</feature>
<dbReference type="EMBL" id="QQAH01000001">
    <property type="protein sequence ID" value="RDD83113.1"/>
    <property type="molecule type" value="Genomic_DNA"/>
</dbReference>